<dbReference type="SUPFAM" id="SSF47413">
    <property type="entry name" value="lambda repressor-like DNA-binding domains"/>
    <property type="match status" value="1"/>
</dbReference>
<dbReference type="CDD" id="cd02209">
    <property type="entry name" value="cupin_XRE_C"/>
    <property type="match status" value="1"/>
</dbReference>
<sequence length="193" mass="21887">MREGIERQKDKVLAARLKTLRVEKGWSLDQLADQSNVSRATLSRMEKGDVSPTTAVLGRLCAAYGMTMSRLMIMVEDDFLPLVRRDDQTLWNDKDTGFERRSVSPPSASLGCEVLECRLQPGTEIDYPAVPKDNAPQRALEHHLVLREGELEMTVNGQSYVLRQGDCLRYKLQGPNRFRAHHKKGAFYTLVIL</sequence>
<dbReference type="InterPro" id="IPR001387">
    <property type="entry name" value="Cro/C1-type_HTH"/>
</dbReference>
<dbReference type="GO" id="GO:0005829">
    <property type="term" value="C:cytosol"/>
    <property type="evidence" value="ECO:0007669"/>
    <property type="project" value="TreeGrafter"/>
</dbReference>
<protein>
    <submittedName>
        <fullName evidence="3">XRE family transcriptional regulator</fullName>
    </submittedName>
</protein>
<dbReference type="AlphaFoldDB" id="A0A0M2R973"/>
<dbReference type="Gene3D" id="2.60.120.10">
    <property type="entry name" value="Jelly Rolls"/>
    <property type="match status" value="1"/>
</dbReference>
<dbReference type="SMART" id="SM00530">
    <property type="entry name" value="HTH_XRE"/>
    <property type="match status" value="1"/>
</dbReference>
<evidence type="ECO:0000256" key="1">
    <source>
        <dbReference type="ARBA" id="ARBA00023125"/>
    </source>
</evidence>
<proteinExistence type="predicted"/>
<evidence type="ECO:0000313" key="3">
    <source>
        <dbReference type="EMBL" id="KKJ78196.1"/>
    </source>
</evidence>
<dbReference type="InterPro" id="IPR014710">
    <property type="entry name" value="RmlC-like_jellyroll"/>
</dbReference>
<dbReference type="GO" id="GO:0003700">
    <property type="term" value="F:DNA-binding transcription factor activity"/>
    <property type="evidence" value="ECO:0007669"/>
    <property type="project" value="TreeGrafter"/>
</dbReference>
<dbReference type="STRING" id="1549748.WH95_02330"/>
<dbReference type="EMBL" id="LANI01000002">
    <property type="protein sequence ID" value="KKJ78196.1"/>
    <property type="molecule type" value="Genomic_DNA"/>
</dbReference>
<dbReference type="PANTHER" id="PTHR46797:SF10">
    <property type="entry name" value="BLR1115 PROTEIN"/>
    <property type="match status" value="1"/>
</dbReference>
<dbReference type="GO" id="GO:0003677">
    <property type="term" value="F:DNA binding"/>
    <property type="evidence" value="ECO:0007669"/>
    <property type="project" value="UniProtKB-KW"/>
</dbReference>
<evidence type="ECO:0000313" key="4">
    <source>
        <dbReference type="Proteomes" id="UP000034491"/>
    </source>
</evidence>
<dbReference type="SUPFAM" id="SSF51182">
    <property type="entry name" value="RmlC-like cupins"/>
    <property type="match status" value="1"/>
</dbReference>
<evidence type="ECO:0000259" key="2">
    <source>
        <dbReference type="PROSITE" id="PS50943"/>
    </source>
</evidence>
<comment type="caution">
    <text evidence="3">The sequence shown here is derived from an EMBL/GenBank/DDBJ whole genome shotgun (WGS) entry which is preliminary data.</text>
</comment>
<dbReference type="PANTHER" id="PTHR46797">
    <property type="entry name" value="HTH-TYPE TRANSCRIPTIONAL REGULATOR"/>
    <property type="match status" value="1"/>
</dbReference>
<keyword evidence="4" id="KW-1185">Reference proteome</keyword>
<dbReference type="Pfam" id="PF13560">
    <property type="entry name" value="HTH_31"/>
    <property type="match status" value="1"/>
</dbReference>
<dbReference type="Gene3D" id="1.10.260.40">
    <property type="entry name" value="lambda repressor-like DNA-binding domains"/>
    <property type="match status" value="1"/>
</dbReference>
<name>A0A0M2R973_9PROT</name>
<dbReference type="InterPro" id="IPR011051">
    <property type="entry name" value="RmlC_Cupin_sf"/>
</dbReference>
<dbReference type="InterPro" id="IPR010982">
    <property type="entry name" value="Lambda_DNA-bd_dom_sf"/>
</dbReference>
<dbReference type="PROSITE" id="PS50943">
    <property type="entry name" value="HTH_CROC1"/>
    <property type="match status" value="1"/>
</dbReference>
<accession>A0A0M2R973</accession>
<feature type="domain" description="HTH cro/C1-type" evidence="2">
    <location>
        <begin position="17"/>
        <end position="71"/>
    </location>
</feature>
<dbReference type="CDD" id="cd00093">
    <property type="entry name" value="HTH_XRE"/>
    <property type="match status" value="1"/>
</dbReference>
<dbReference type="InterPro" id="IPR050807">
    <property type="entry name" value="TransReg_Diox_bact_type"/>
</dbReference>
<dbReference type="Proteomes" id="UP000034491">
    <property type="component" value="Unassembled WGS sequence"/>
</dbReference>
<keyword evidence="1" id="KW-0238">DNA-binding</keyword>
<dbReference type="RefSeq" id="WP_046502485.1">
    <property type="nucleotide sequence ID" value="NZ_LANI01000002.1"/>
</dbReference>
<dbReference type="OrthoDB" id="189170at2"/>
<organism evidence="3 4">
    <name type="scientific">Kiloniella litopenaei</name>
    <dbReference type="NCBI Taxonomy" id="1549748"/>
    <lineage>
        <taxon>Bacteria</taxon>
        <taxon>Pseudomonadati</taxon>
        <taxon>Pseudomonadota</taxon>
        <taxon>Alphaproteobacteria</taxon>
        <taxon>Rhodospirillales</taxon>
        <taxon>Kiloniellaceae</taxon>
        <taxon>Kiloniella</taxon>
    </lineage>
</organism>
<reference evidence="3 4" key="1">
    <citation type="submission" date="2015-03" db="EMBL/GenBank/DDBJ databases">
        <title>Genome sequence of Kiloniella sp. P1-1, isolated from the gut microflora of Pacific white shrimp, Penaeus vannamei.</title>
        <authorList>
            <person name="Shao Z."/>
            <person name="Wang L."/>
            <person name="Li X."/>
        </authorList>
    </citation>
    <scope>NUCLEOTIDE SEQUENCE [LARGE SCALE GENOMIC DNA]</scope>
    <source>
        <strain evidence="3 4">P1-1</strain>
    </source>
</reference>
<gene>
    <name evidence="3" type="ORF">WH95_02330</name>
</gene>